<comment type="caution">
    <text evidence="1">The sequence shown here is derived from an EMBL/GenBank/DDBJ whole genome shotgun (WGS) entry which is preliminary data.</text>
</comment>
<dbReference type="Proteomes" id="UP001234297">
    <property type="component" value="Chromosome 7"/>
</dbReference>
<name>A0ACC2L9R1_PERAE</name>
<reference evidence="1 2" key="1">
    <citation type="journal article" date="2022" name="Hortic Res">
        <title>A haplotype resolved chromosomal level avocado genome allows analysis of novel avocado genes.</title>
        <authorList>
            <person name="Nath O."/>
            <person name="Fletcher S.J."/>
            <person name="Hayward A."/>
            <person name="Shaw L.M."/>
            <person name="Masouleh A.K."/>
            <person name="Furtado A."/>
            <person name="Henry R.J."/>
            <person name="Mitter N."/>
        </authorList>
    </citation>
    <scope>NUCLEOTIDE SEQUENCE [LARGE SCALE GENOMIC DNA]</scope>
    <source>
        <strain evidence="2">cv. Hass</strain>
    </source>
</reference>
<sequence length="283" mass="31004">MVVPPPLPFHLQNGLKASSRSKSLTTWFNSKDDLLSTVSQSPFHMDGRKKLLLQSWSPAQSEYSWPTVSPVWIRLKGIPFHCRSSDILLLIARYIGKPLHLDETTASQWILSYAWVLVNLDMSNPYPHSISVDLEGDAKGNVRDEAPTIAIVGEPGQLPTFPSDALVISVDSREVPITTEAACVVKTEKEGGQVGAMKSYEDSGALFPSPSVLSFVQQFLCYSGALFPSPSVPSFVQQFLCCSGELCYFDNFSAVVQCRAKLQCMVVPAVCSGSVEHCYCFGL</sequence>
<accession>A0ACC2L9R1</accession>
<keyword evidence="2" id="KW-1185">Reference proteome</keyword>
<gene>
    <name evidence="1" type="ORF">MRB53_023160</name>
</gene>
<evidence type="ECO:0000313" key="2">
    <source>
        <dbReference type="Proteomes" id="UP001234297"/>
    </source>
</evidence>
<proteinExistence type="predicted"/>
<protein>
    <submittedName>
        <fullName evidence="1">Uncharacterized protein</fullName>
    </submittedName>
</protein>
<organism evidence="1 2">
    <name type="scientific">Persea americana</name>
    <name type="common">Avocado</name>
    <dbReference type="NCBI Taxonomy" id="3435"/>
    <lineage>
        <taxon>Eukaryota</taxon>
        <taxon>Viridiplantae</taxon>
        <taxon>Streptophyta</taxon>
        <taxon>Embryophyta</taxon>
        <taxon>Tracheophyta</taxon>
        <taxon>Spermatophyta</taxon>
        <taxon>Magnoliopsida</taxon>
        <taxon>Magnoliidae</taxon>
        <taxon>Laurales</taxon>
        <taxon>Lauraceae</taxon>
        <taxon>Persea</taxon>
    </lineage>
</organism>
<evidence type="ECO:0000313" key="1">
    <source>
        <dbReference type="EMBL" id="KAJ8629837.1"/>
    </source>
</evidence>
<dbReference type="EMBL" id="CM056815">
    <property type="protein sequence ID" value="KAJ8629837.1"/>
    <property type="molecule type" value="Genomic_DNA"/>
</dbReference>